<evidence type="ECO:0000256" key="3">
    <source>
        <dbReference type="ARBA" id="ARBA00023163"/>
    </source>
</evidence>
<feature type="domain" description="Zn(2)-C6 fungal-type" evidence="6">
    <location>
        <begin position="56"/>
        <end position="83"/>
    </location>
</feature>
<feature type="compositionally biased region" description="Polar residues" evidence="5">
    <location>
        <begin position="12"/>
        <end position="23"/>
    </location>
</feature>
<evidence type="ECO:0000259" key="6">
    <source>
        <dbReference type="Pfam" id="PF00172"/>
    </source>
</evidence>
<sequence>MSQPLAPRPSQGGASSPTHQSSQKPRKISTACGACKQRKTRVALPNRPISIHQADHLQCTGGNPCEACATRRSPCVYDASSDQRRKIANQRNVQDLAETQLDLERHRQLLGGIIATIRVGDDEANRDLYRVIRSGVDLSQIAAHVRNECRANIEIQQAYDEINFVIDGPRGLPSPTQLLSEIPSREDTFAPASLESESSEASGSMFLVDKQPNA</sequence>
<organism evidence="7 8">
    <name type="scientific">Exophiala bonariae</name>
    <dbReference type="NCBI Taxonomy" id="1690606"/>
    <lineage>
        <taxon>Eukaryota</taxon>
        <taxon>Fungi</taxon>
        <taxon>Dikarya</taxon>
        <taxon>Ascomycota</taxon>
        <taxon>Pezizomycotina</taxon>
        <taxon>Eurotiomycetes</taxon>
        <taxon>Chaetothyriomycetidae</taxon>
        <taxon>Chaetothyriales</taxon>
        <taxon>Herpotrichiellaceae</taxon>
        <taxon>Exophiala</taxon>
    </lineage>
</organism>
<accession>A0AAV9N9K9</accession>
<evidence type="ECO:0000256" key="1">
    <source>
        <dbReference type="ARBA" id="ARBA00023015"/>
    </source>
</evidence>
<keyword evidence="4" id="KW-0539">Nucleus</keyword>
<dbReference type="AlphaFoldDB" id="A0AAV9N9K9"/>
<dbReference type="Proteomes" id="UP001358417">
    <property type="component" value="Unassembled WGS sequence"/>
</dbReference>
<dbReference type="GO" id="GO:0008270">
    <property type="term" value="F:zinc ion binding"/>
    <property type="evidence" value="ECO:0007669"/>
    <property type="project" value="InterPro"/>
</dbReference>
<evidence type="ECO:0000256" key="4">
    <source>
        <dbReference type="ARBA" id="ARBA00023242"/>
    </source>
</evidence>
<dbReference type="EMBL" id="JAVRRD010000013">
    <property type="protein sequence ID" value="KAK5052553.1"/>
    <property type="molecule type" value="Genomic_DNA"/>
</dbReference>
<keyword evidence="2" id="KW-0238">DNA-binding</keyword>
<dbReference type="GO" id="GO:0000981">
    <property type="term" value="F:DNA-binding transcription factor activity, RNA polymerase II-specific"/>
    <property type="evidence" value="ECO:0007669"/>
    <property type="project" value="InterPro"/>
</dbReference>
<name>A0AAV9N9K9_9EURO</name>
<feature type="region of interest" description="Disordered" evidence="5">
    <location>
        <begin position="186"/>
        <end position="214"/>
    </location>
</feature>
<evidence type="ECO:0000313" key="7">
    <source>
        <dbReference type="EMBL" id="KAK5052553.1"/>
    </source>
</evidence>
<evidence type="ECO:0000256" key="2">
    <source>
        <dbReference type="ARBA" id="ARBA00023125"/>
    </source>
</evidence>
<dbReference type="InterPro" id="IPR001138">
    <property type="entry name" value="Zn2Cys6_DnaBD"/>
</dbReference>
<dbReference type="InterPro" id="IPR053187">
    <property type="entry name" value="Notoamide_regulator"/>
</dbReference>
<keyword evidence="1" id="KW-0805">Transcription regulation</keyword>
<dbReference type="RefSeq" id="XP_064706253.1">
    <property type="nucleotide sequence ID" value="XM_064846028.1"/>
</dbReference>
<evidence type="ECO:0000313" key="8">
    <source>
        <dbReference type="Proteomes" id="UP001358417"/>
    </source>
</evidence>
<protein>
    <recommendedName>
        <fullName evidence="6">Zn(2)-C6 fungal-type domain-containing protein</fullName>
    </recommendedName>
</protein>
<dbReference type="Gene3D" id="4.10.240.10">
    <property type="entry name" value="Zn(2)-C6 fungal-type DNA-binding domain"/>
    <property type="match status" value="1"/>
</dbReference>
<keyword evidence="8" id="KW-1185">Reference proteome</keyword>
<feature type="compositionally biased region" description="Low complexity" evidence="5">
    <location>
        <begin position="190"/>
        <end position="204"/>
    </location>
</feature>
<dbReference type="Pfam" id="PF00172">
    <property type="entry name" value="Zn_clus"/>
    <property type="match status" value="1"/>
</dbReference>
<dbReference type="PANTHER" id="PTHR47256">
    <property type="entry name" value="ZN(II)2CYS6 TRANSCRIPTION FACTOR (EUROFUNG)-RELATED"/>
    <property type="match status" value="1"/>
</dbReference>
<evidence type="ECO:0000256" key="5">
    <source>
        <dbReference type="SAM" id="MobiDB-lite"/>
    </source>
</evidence>
<comment type="caution">
    <text evidence="7">The sequence shown here is derived from an EMBL/GenBank/DDBJ whole genome shotgun (WGS) entry which is preliminary data.</text>
</comment>
<reference evidence="7 8" key="1">
    <citation type="submission" date="2023-08" db="EMBL/GenBank/DDBJ databases">
        <title>Black Yeasts Isolated from many extreme environments.</title>
        <authorList>
            <person name="Coleine C."/>
            <person name="Stajich J.E."/>
            <person name="Selbmann L."/>
        </authorList>
    </citation>
    <scope>NUCLEOTIDE SEQUENCE [LARGE SCALE GENOMIC DNA]</scope>
    <source>
        <strain evidence="7 8">CCFEE 5792</strain>
    </source>
</reference>
<gene>
    <name evidence="7" type="ORF">LTR84_002418</name>
</gene>
<dbReference type="PANTHER" id="PTHR47256:SF1">
    <property type="entry name" value="ZN(II)2CYS6 TRANSCRIPTION FACTOR (EUROFUNG)"/>
    <property type="match status" value="1"/>
</dbReference>
<keyword evidence="3" id="KW-0804">Transcription</keyword>
<feature type="region of interest" description="Disordered" evidence="5">
    <location>
        <begin position="1"/>
        <end position="31"/>
    </location>
</feature>
<dbReference type="InterPro" id="IPR036864">
    <property type="entry name" value="Zn2-C6_fun-type_DNA-bd_sf"/>
</dbReference>
<dbReference type="GO" id="GO:0003677">
    <property type="term" value="F:DNA binding"/>
    <property type="evidence" value="ECO:0007669"/>
    <property type="project" value="UniProtKB-KW"/>
</dbReference>
<dbReference type="CDD" id="cd00067">
    <property type="entry name" value="GAL4"/>
    <property type="match status" value="1"/>
</dbReference>
<proteinExistence type="predicted"/>
<dbReference type="GeneID" id="89970626"/>